<dbReference type="SUPFAM" id="SSF53223">
    <property type="entry name" value="Aminoacid dehydrogenase-like, N-terminal domain"/>
    <property type="match status" value="1"/>
</dbReference>
<dbReference type="NCBIfam" id="TIGR00507">
    <property type="entry name" value="aroE"/>
    <property type="match status" value="1"/>
</dbReference>
<name>A0A1T4RAS0_9FIRM</name>
<dbReference type="SUPFAM" id="SSF51735">
    <property type="entry name" value="NAD(P)-binding Rossmann-fold domains"/>
    <property type="match status" value="1"/>
</dbReference>
<keyword evidence="5 8" id="KW-0560">Oxidoreductase</keyword>
<dbReference type="Pfam" id="PF18317">
    <property type="entry name" value="SDH_C"/>
    <property type="match status" value="1"/>
</dbReference>
<dbReference type="InterPro" id="IPR041121">
    <property type="entry name" value="SDH_C"/>
</dbReference>
<dbReference type="CDD" id="cd01065">
    <property type="entry name" value="NAD_bind_Shikimate_DH"/>
    <property type="match status" value="1"/>
</dbReference>
<dbReference type="GO" id="GO:0009423">
    <property type="term" value="P:chorismate biosynthetic process"/>
    <property type="evidence" value="ECO:0007669"/>
    <property type="project" value="UniProtKB-UniRule"/>
</dbReference>
<dbReference type="InterPro" id="IPR006151">
    <property type="entry name" value="Shikm_DH/Glu-tRNA_Rdtase"/>
</dbReference>
<keyword evidence="4 8" id="KW-0521">NADP</keyword>
<feature type="domain" description="SDH C-terminal" evidence="11">
    <location>
        <begin position="245"/>
        <end position="274"/>
    </location>
</feature>
<dbReference type="NCBIfam" id="NF001319">
    <property type="entry name" value="PRK00258.3-3"/>
    <property type="match status" value="1"/>
</dbReference>
<proteinExistence type="inferred from homology"/>
<evidence type="ECO:0000313" key="12">
    <source>
        <dbReference type="EMBL" id="SKA13025.1"/>
    </source>
</evidence>
<dbReference type="Gene3D" id="3.40.50.10860">
    <property type="entry name" value="Leucine Dehydrogenase, chain A, domain 1"/>
    <property type="match status" value="1"/>
</dbReference>
<feature type="binding site" evidence="8">
    <location>
        <position position="222"/>
    </location>
    <ligand>
        <name>NADP(+)</name>
        <dbReference type="ChEBI" id="CHEBI:58349"/>
    </ligand>
</feature>
<dbReference type="NCBIfam" id="NF001314">
    <property type="entry name" value="PRK00258.2-2"/>
    <property type="match status" value="1"/>
</dbReference>
<evidence type="ECO:0000256" key="1">
    <source>
        <dbReference type="ARBA" id="ARBA00004871"/>
    </source>
</evidence>
<comment type="caution">
    <text evidence="8">Lacks conserved residue(s) required for the propagation of feature annotation.</text>
</comment>
<organism evidence="12 13">
    <name type="scientific">Carboxydocella sporoproducens DSM 16521</name>
    <dbReference type="NCBI Taxonomy" id="1121270"/>
    <lineage>
        <taxon>Bacteria</taxon>
        <taxon>Bacillati</taxon>
        <taxon>Bacillota</taxon>
        <taxon>Clostridia</taxon>
        <taxon>Eubacteriales</taxon>
        <taxon>Clostridiales Family XVI. Incertae Sedis</taxon>
        <taxon>Carboxydocella</taxon>
    </lineage>
</organism>
<comment type="catalytic activity">
    <reaction evidence="7 8">
        <text>shikimate + NADP(+) = 3-dehydroshikimate + NADPH + H(+)</text>
        <dbReference type="Rhea" id="RHEA:17737"/>
        <dbReference type="ChEBI" id="CHEBI:15378"/>
        <dbReference type="ChEBI" id="CHEBI:16630"/>
        <dbReference type="ChEBI" id="CHEBI:36208"/>
        <dbReference type="ChEBI" id="CHEBI:57783"/>
        <dbReference type="ChEBI" id="CHEBI:58349"/>
        <dbReference type="EC" id="1.1.1.25"/>
    </reaction>
</comment>
<feature type="domain" description="Quinate/shikimate 5-dehydrogenase/glutamyl-tRNA reductase" evidence="9">
    <location>
        <begin position="124"/>
        <end position="194"/>
    </location>
</feature>
<dbReference type="Pfam" id="PF08501">
    <property type="entry name" value="Shikimate_dh_N"/>
    <property type="match status" value="1"/>
</dbReference>
<comment type="similarity">
    <text evidence="8">Belongs to the shikimate dehydrogenase family.</text>
</comment>
<gene>
    <name evidence="8" type="primary">aroE</name>
    <name evidence="12" type="ORF">SAMN02745885_02013</name>
</gene>
<feature type="binding site" evidence="8">
    <location>
        <position position="107"/>
    </location>
    <ligand>
        <name>shikimate</name>
        <dbReference type="ChEBI" id="CHEBI:36208"/>
    </ligand>
</feature>
<dbReference type="InterPro" id="IPR046346">
    <property type="entry name" value="Aminoacid_DH-like_N_sf"/>
</dbReference>
<evidence type="ECO:0000256" key="2">
    <source>
        <dbReference type="ARBA" id="ARBA00012962"/>
    </source>
</evidence>
<dbReference type="GO" id="GO:0050661">
    <property type="term" value="F:NADP binding"/>
    <property type="evidence" value="ECO:0007669"/>
    <property type="project" value="InterPro"/>
</dbReference>
<feature type="binding site" evidence="8">
    <location>
        <position position="224"/>
    </location>
    <ligand>
        <name>shikimate</name>
        <dbReference type="ChEBI" id="CHEBI:36208"/>
    </ligand>
</feature>
<feature type="binding site" evidence="8">
    <location>
        <begin position="20"/>
        <end position="22"/>
    </location>
    <ligand>
        <name>shikimate</name>
        <dbReference type="ChEBI" id="CHEBI:36208"/>
    </ligand>
</feature>
<comment type="pathway">
    <text evidence="1 8">Metabolic intermediate biosynthesis; chorismate biosynthesis; chorismate from D-erythrose 4-phosphate and phosphoenolpyruvate: step 4/7.</text>
</comment>
<keyword evidence="3 8" id="KW-0028">Amino-acid biosynthesis</keyword>
<dbReference type="PANTHER" id="PTHR21089">
    <property type="entry name" value="SHIKIMATE DEHYDROGENASE"/>
    <property type="match status" value="1"/>
</dbReference>
<dbReference type="AlphaFoldDB" id="A0A1T4RAS0"/>
<dbReference type="GO" id="GO:0009073">
    <property type="term" value="P:aromatic amino acid family biosynthetic process"/>
    <property type="evidence" value="ECO:0007669"/>
    <property type="project" value="UniProtKB-KW"/>
</dbReference>
<dbReference type="InterPro" id="IPR011342">
    <property type="entry name" value="Shikimate_DH"/>
</dbReference>
<keyword evidence="13" id="KW-1185">Reference proteome</keyword>
<evidence type="ECO:0000259" key="9">
    <source>
        <dbReference type="Pfam" id="PF01488"/>
    </source>
</evidence>
<evidence type="ECO:0000256" key="6">
    <source>
        <dbReference type="ARBA" id="ARBA00023141"/>
    </source>
</evidence>
<accession>A0A1T4RAS0</accession>
<evidence type="ECO:0000256" key="3">
    <source>
        <dbReference type="ARBA" id="ARBA00022605"/>
    </source>
</evidence>
<feature type="domain" description="Shikimate dehydrogenase substrate binding N-terminal" evidence="10">
    <location>
        <begin position="12"/>
        <end position="94"/>
    </location>
</feature>
<dbReference type="InterPro" id="IPR036291">
    <property type="entry name" value="NAD(P)-bd_dom_sf"/>
</dbReference>
<sequence length="280" mass="30048">MWIDGKTRLVGIIGQPVEHSRSPLMHNTAFQALGLNWCYVPLPVASDQVAAAVRGLVALGFAGANVTIPHKEAVLTLVDELDQAAATIGAVNTLVIKEGRIWGYNTDWLGVKATLDHIKAIPAGRRVLVLGAGGSARAVVYALAQEGAGEILVAARRPEAVGSLQTIAAVTYIPWQELALARVAAEVEIIINTTPLGMSPEPHLCPPLPPEVFGRQHKVFDLIYNPQETRLLARARSRGATTVNGILMLVEQGREAFRLWTGMEPPLEVMLTALGISEQN</sequence>
<comment type="subunit">
    <text evidence="8">Homodimer.</text>
</comment>
<evidence type="ECO:0000259" key="11">
    <source>
        <dbReference type="Pfam" id="PF18317"/>
    </source>
</evidence>
<evidence type="ECO:0000256" key="4">
    <source>
        <dbReference type="ARBA" id="ARBA00022857"/>
    </source>
</evidence>
<protein>
    <recommendedName>
        <fullName evidence="2 8">Shikimate dehydrogenase (NADP(+))</fullName>
        <shortName evidence="8">SDH</shortName>
        <ecNumber evidence="2 8">1.1.1.25</ecNumber>
    </recommendedName>
</protein>
<dbReference type="GO" id="GO:0008652">
    <property type="term" value="P:amino acid biosynthetic process"/>
    <property type="evidence" value="ECO:0007669"/>
    <property type="project" value="UniProtKB-KW"/>
</dbReference>
<dbReference type="InterPro" id="IPR013708">
    <property type="entry name" value="Shikimate_DH-bd_N"/>
</dbReference>
<dbReference type="Proteomes" id="UP000189933">
    <property type="component" value="Unassembled WGS sequence"/>
</dbReference>
<evidence type="ECO:0000313" key="13">
    <source>
        <dbReference type="Proteomes" id="UP000189933"/>
    </source>
</evidence>
<feature type="binding site" evidence="8">
    <location>
        <position position="252"/>
    </location>
    <ligand>
        <name>shikimate</name>
        <dbReference type="ChEBI" id="CHEBI:36208"/>
    </ligand>
</feature>
<dbReference type="UniPathway" id="UPA00053">
    <property type="reaction ID" value="UER00087"/>
</dbReference>
<comment type="function">
    <text evidence="8">Involved in the biosynthesis of the chorismate, which leads to the biosynthesis of aromatic amino acids. Catalyzes the reversible NADPH linked reduction of 3-dehydroshikimate (DHSA) to yield shikimate (SA).</text>
</comment>
<dbReference type="RefSeq" id="WP_078666042.1">
    <property type="nucleotide sequence ID" value="NZ_FUXM01000027.1"/>
</dbReference>
<evidence type="ECO:0000256" key="5">
    <source>
        <dbReference type="ARBA" id="ARBA00023002"/>
    </source>
</evidence>
<evidence type="ECO:0000259" key="10">
    <source>
        <dbReference type="Pfam" id="PF08501"/>
    </source>
</evidence>
<dbReference type="Gene3D" id="3.40.50.720">
    <property type="entry name" value="NAD(P)-binding Rossmann-like Domain"/>
    <property type="match status" value="1"/>
</dbReference>
<dbReference type="InterPro" id="IPR022893">
    <property type="entry name" value="Shikimate_DH_fam"/>
</dbReference>
<keyword evidence="6 8" id="KW-0057">Aromatic amino acid biosynthesis</keyword>
<dbReference type="GO" id="GO:0019632">
    <property type="term" value="P:shikimate metabolic process"/>
    <property type="evidence" value="ECO:0007669"/>
    <property type="project" value="InterPro"/>
</dbReference>
<dbReference type="EMBL" id="FUXM01000027">
    <property type="protein sequence ID" value="SKA13025.1"/>
    <property type="molecule type" value="Genomic_DNA"/>
</dbReference>
<evidence type="ECO:0000256" key="8">
    <source>
        <dbReference type="HAMAP-Rule" id="MF_00222"/>
    </source>
</evidence>
<dbReference type="HAMAP" id="MF_00222">
    <property type="entry name" value="Shikimate_DH_AroE"/>
    <property type="match status" value="1"/>
</dbReference>
<dbReference type="OrthoDB" id="9792692at2"/>
<feature type="binding site" evidence="8">
    <location>
        <position position="67"/>
    </location>
    <ligand>
        <name>shikimate</name>
        <dbReference type="ChEBI" id="CHEBI:36208"/>
    </ligand>
</feature>
<feature type="active site" description="Proton acceptor" evidence="8">
    <location>
        <position position="71"/>
    </location>
</feature>
<dbReference type="Pfam" id="PF01488">
    <property type="entry name" value="Shikimate_DH"/>
    <property type="match status" value="1"/>
</dbReference>
<reference evidence="13" key="1">
    <citation type="submission" date="2017-02" db="EMBL/GenBank/DDBJ databases">
        <authorList>
            <person name="Varghese N."/>
            <person name="Submissions S."/>
        </authorList>
    </citation>
    <scope>NUCLEOTIDE SEQUENCE [LARGE SCALE GENOMIC DNA]</scope>
    <source>
        <strain evidence="13">DSM 16521</strain>
    </source>
</reference>
<feature type="binding site" evidence="8">
    <location>
        <position position="92"/>
    </location>
    <ligand>
        <name>shikimate</name>
        <dbReference type="ChEBI" id="CHEBI:36208"/>
    </ligand>
</feature>
<evidence type="ECO:0000256" key="7">
    <source>
        <dbReference type="ARBA" id="ARBA00049442"/>
    </source>
</evidence>
<dbReference type="GO" id="GO:0004764">
    <property type="term" value="F:shikimate 3-dehydrogenase (NADP+) activity"/>
    <property type="evidence" value="ECO:0007669"/>
    <property type="project" value="UniProtKB-UniRule"/>
</dbReference>
<dbReference type="PANTHER" id="PTHR21089:SF1">
    <property type="entry name" value="BIFUNCTIONAL 3-DEHYDROQUINATE DEHYDRATASE_SHIKIMATE DEHYDROGENASE, CHLOROPLASTIC"/>
    <property type="match status" value="1"/>
</dbReference>
<feature type="binding site" evidence="8">
    <location>
        <position position="245"/>
    </location>
    <ligand>
        <name>NADP(+)</name>
        <dbReference type="ChEBI" id="CHEBI:58349"/>
    </ligand>
</feature>
<dbReference type="EC" id="1.1.1.25" evidence="2 8"/>
<feature type="binding site" evidence="8">
    <location>
        <begin position="131"/>
        <end position="135"/>
    </location>
    <ligand>
        <name>NADP(+)</name>
        <dbReference type="ChEBI" id="CHEBI:58349"/>
    </ligand>
</feature>